<dbReference type="AlphaFoldDB" id="A0A927F6W1"/>
<reference evidence="3" key="1">
    <citation type="submission" date="2020-09" db="EMBL/GenBank/DDBJ databases">
        <title>Pelagicoccus enzymogenes sp. nov. with an EPS production, isolated from marine sediment.</title>
        <authorList>
            <person name="Feng X."/>
        </authorList>
    </citation>
    <scope>NUCLEOTIDE SEQUENCE</scope>
    <source>
        <strain evidence="3">NFK12</strain>
    </source>
</reference>
<dbReference type="InterPro" id="IPR028994">
    <property type="entry name" value="Integrin_alpha_N"/>
</dbReference>
<comment type="caution">
    <text evidence="3">The sequence shown here is derived from an EMBL/GenBank/DDBJ whole genome shotgun (WGS) entry which is preliminary data.</text>
</comment>
<name>A0A927F6W1_9BACT</name>
<dbReference type="SUPFAM" id="SSF69318">
    <property type="entry name" value="Integrin alpha N-terminal domain"/>
    <property type="match status" value="2"/>
</dbReference>
<dbReference type="InterPro" id="IPR027039">
    <property type="entry name" value="Crtac1"/>
</dbReference>
<dbReference type="EMBL" id="JACYFG010000004">
    <property type="protein sequence ID" value="MBD5778326.1"/>
    <property type="molecule type" value="Genomic_DNA"/>
</dbReference>
<feature type="domain" description="ASPIC/UnbV" evidence="2">
    <location>
        <begin position="465"/>
        <end position="531"/>
    </location>
</feature>
<dbReference type="InterPro" id="IPR013517">
    <property type="entry name" value="FG-GAP"/>
</dbReference>
<keyword evidence="4" id="KW-1185">Reference proteome</keyword>
<dbReference type="Proteomes" id="UP000622317">
    <property type="component" value="Unassembled WGS sequence"/>
</dbReference>
<dbReference type="Gene3D" id="2.130.10.130">
    <property type="entry name" value="Integrin alpha, N-terminal"/>
    <property type="match status" value="3"/>
</dbReference>
<accession>A0A927F6W1</accession>
<dbReference type="PANTHER" id="PTHR16026">
    <property type="entry name" value="CARTILAGE ACIDIC PROTEIN 1"/>
    <property type="match status" value="1"/>
</dbReference>
<evidence type="ECO:0000313" key="4">
    <source>
        <dbReference type="Proteomes" id="UP000622317"/>
    </source>
</evidence>
<evidence type="ECO:0000313" key="3">
    <source>
        <dbReference type="EMBL" id="MBD5778326.1"/>
    </source>
</evidence>
<evidence type="ECO:0000256" key="1">
    <source>
        <dbReference type="ARBA" id="ARBA00022729"/>
    </source>
</evidence>
<gene>
    <name evidence="3" type="ORF">IEN85_02320</name>
</gene>
<evidence type="ECO:0000259" key="2">
    <source>
        <dbReference type="Pfam" id="PF07593"/>
    </source>
</evidence>
<protein>
    <submittedName>
        <fullName evidence="3">VCBS repeat-containing protein</fullName>
    </submittedName>
</protein>
<organism evidence="3 4">
    <name type="scientific">Pelagicoccus enzymogenes</name>
    <dbReference type="NCBI Taxonomy" id="2773457"/>
    <lineage>
        <taxon>Bacteria</taxon>
        <taxon>Pseudomonadati</taxon>
        <taxon>Verrucomicrobiota</taxon>
        <taxon>Opitutia</taxon>
        <taxon>Puniceicoccales</taxon>
        <taxon>Pelagicoccaceae</taxon>
        <taxon>Pelagicoccus</taxon>
    </lineage>
</organism>
<keyword evidence="1" id="KW-0732">Signal</keyword>
<proteinExistence type="predicted"/>
<dbReference type="Pfam" id="PF13517">
    <property type="entry name" value="FG-GAP_3"/>
    <property type="match status" value="5"/>
</dbReference>
<sequence length="824" mass="90844">MWGERYQEFALGAIGTGITVGDYDNDGKPDLFIVNKTGRSKLFRNLGNWKFEDTTEKAGLAPKAENGLLSWFGSVEDESSVEIWKQGAAFADIDNDGDLDLYLCRSNAPNQLFINQGDGTFKEAENANGLALNSASGMACFADFDRDGWLDVYVQTNLLDSTTSPEGNRDRLYRNIGYGKFTDITDAAGISGLTLGHSATWWDYNEDNWPDLYIANDFATPDTLYRNNGDGTFTNVLDQVVPHQPFSSMGADLGDIDNDGHIDFFVADMAPTTHEMDHRGMAVTRYSMREENITPGTAPQYMYNALYLNNGTGRMQEGAWLYGIARTDWTWSTRFVDLDNDGWLDLHVTNGMSREYQNDDLRQRIYRTVHPKARLAVMKSSPVMNEANLAYRNQEGQGFKRVEKDWGLGEVGVSFGTAFADFDNDGDLDLVYSNLDAPPTILRNDSQTGNRVIFDLRGSASNRYGVGATIEIQTKSGKQLRQLVLARGYLSSSEPALHFGLGEDTTILSATINWPSGTTQILEDLPVNQRYLIQESSSSESSSNDLVKNKRTAPIFAKEAAPAQSPSPKNQPKPDLPFLESTLWNCAVKADFNGDGIPDYAIGNQGLNTHYQATPENSIVFFKGNFGGRSQNQQVEAYYQDGRLLPFASRKELIAAIPPLQRRIPSTNKYAASTIEEILPPAALAQAIRTEITELRSGVLISQADGSQRFIPFPFIAQIAPIQDFGVADIDGDGHLDLLAAQNDYQVPAHISRYDGGLGQLLLGNGDGTFRAIDPQSSGIIIDGHALSIHIEDLNQDGKTDFIVQREGLEPLVFRNQSEGTSSN</sequence>
<dbReference type="InterPro" id="IPR011519">
    <property type="entry name" value="UnbV_ASPIC"/>
</dbReference>
<dbReference type="Pfam" id="PF07593">
    <property type="entry name" value="UnbV_ASPIC"/>
    <property type="match status" value="1"/>
</dbReference>
<dbReference type="PANTHER" id="PTHR16026:SF0">
    <property type="entry name" value="CARTILAGE ACIDIC PROTEIN 1"/>
    <property type="match status" value="1"/>
</dbReference>